<dbReference type="InterPro" id="IPR018060">
    <property type="entry name" value="HTH_AraC"/>
</dbReference>
<evidence type="ECO:0000313" key="5">
    <source>
        <dbReference type="EMBL" id="TKR22290.1"/>
    </source>
</evidence>
<reference evidence="5 6" key="1">
    <citation type="submission" date="2019-05" db="EMBL/GenBank/DDBJ databases">
        <title>Genome sequence of Cellulomonas hominis strain CS1.</title>
        <authorList>
            <person name="Belmont J."/>
            <person name="Maclea K.S."/>
        </authorList>
    </citation>
    <scope>NUCLEOTIDE SEQUENCE [LARGE SCALE GENOMIC DNA]</scope>
    <source>
        <strain evidence="5 6">CS1</strain>
    </source>
</reference>
<dbReference type="RefSeq" id="WP_154730861.1">
    <property type="nucleotide sequence ID" value="NZ_SZYE01000210.1"/>
</dbReference>
<evidence type="ECO:0000259" key="4">
    <source>
        <dbReference type="PROSITE" id="PS01124"/>
    </source>
</evidence>
<keyword evidence="3" id="KW-0804">Transcription</keyword>
<gene>
    <name evidence="5" type="ORF">FA014_17230</name>
</gene>
<dbReference type="PROSITE" id="PS00041">
    <property type="entry name" value="HTH_ARAC_FAMILY_1"/>
    <property type="match status" value="1"/>
</dbReference>
<dbReference type="Proteomes" id="UP000308121">
    <property type="component" value="Unassembled WGS sequence"/>
</dbReference>
<proteinExistence type="predicted"/>
<name>A0A7Z8JYN6_9CELL</name>
<dbReference type="InterPro" id="IPR018062">
    <property type="entry name" value="HTH_AraC-typ_CS"/>
</dbReference>
<dbReference type="OrthoDB" id="3194870at2"/>
<sequence>MLQRVAAIAVPGVSAFELGLVLEVFGIDRSDTGGPTFEFTLCTPEPGLVPMEPGLAVEVTAGMDVAAEADLVVALPYKAPYGLPAAARDALRAAHDRGAWVMSICSGTFALGEAGLLDGRRCTTHWMYAGDLQRRYPTAQVDPAVLYVEDRRVISSAGTAAGIDACLHLLRRELGAQQAALVARRMVVPPHRDGGQAQYVDTPLPCDADTLAPLLAWMGEHLDAELTVPELAARALMSERTFARRFRAETGTTPAAWVTRQRLVRAQEMLERTSAGIDEVARTSGFGSAAILRHHFARVLGTSPQAYRRQFACTDEAEAAADRMSVA</sequence>
<dbReference type="InterPro" id="IPR029062">
    <property type="entry name" value="Class_I_gatase-like"/>
</dbReference>
<dbReference type="Pfam" id="PF12833">
    <property type="entry name" value="HTH_18"/>
    <property type="match status" value="1"/>
</dbReference>
<comment type="caution">
    <text evidence="5">The sequence shown here is derived from an EMBL/GenBank/DDBJ whole genome shotgun (WGS) entry which is preliminary data.</text>
</comment>
<keyword evidence="1" id="KW-0805">Transcription regulation</keyword>
<dbReference type="AlphaFoldDB" id="A0A7Z8JYN6"/>
<dbReference type="SMART" id="SM00342">
    <property type="entry name" value="HTH_ARAC"/>
    <property type="match status" value="1"/>
</dbReference>
<dbReference type="GO" id="GO:0043565">
    <property type="term" value="F:sequence-specific DNA binding"/>
    <property type="evidence" value="ECO:0007669"/>
    <property type="project" value="InterPro"/>
</dbReference>
<dbReference type="Gene3D" id="3.40.50.880">
    <property type="match status" value="1"/>
</dbReference>
<accession>A0A7Z8JYN6</accession>
<dbReference type="Pfam" id="PF01965">
    <property type="entry name" value="DJ-1_PfpI"/>
    <property type="match status" value="1"/>
</dbReference>
<dbReference type="SUPFAM" id="SSF46689">
    <property type="entry name" value="Homeodomain-like"/>
    <property type="match status" value="2"/>
</dbReference>
<dbReference type="CDD" id="cd03137">
    <property type="entry name" value="GATase1_AraC_1"/>
    <property type="match status" value="1"/>
</dbReference>
<keyword evidence="2" id="KW-0238">DNA-binding</keyword>
<evidence type="ECO:0000256" key="3">
    <source>
        <dbReference type="ARBA" id="ARBA00023163"/>
    </source>
</evidence>
<dbReference type="PROSITE" id="PS01124">
    <property type="entry name" value="HTH_ARAC_FAMILY_2"/>
    <property type="match status" value="1"/>
</dbReference>
<dbReference type="PANTHER" id="PTHR43130:SF3">
    <property type="entry name" value="HTH-TYPE TRANSCRIPTIONAL REGULATOR RV1931C"/>
    <property type="match status" value="1"/>
</dbReference>
<dbReference type="Gene3D" id="1.10.10.60">
    <property type="entry name" value="Homeodomain-like"/>
    <property type="match status" value="1"/>
</dbReference>
<organism evidence="5 6">
    <name type="scientific">Cellulomonas hominis</name>
    <dbReference type="NCBI Taxonomy" id="156981"/>
    <lineage>
        <taxon>Bacteria</taxon>
        <taxon>Bacillati</taxon>
        <taxon>Actinomycetota</taxon>
        <taxon>Actinomycetes</taxon>
        <taxon>Micrococcales</taxon>
        <taxon>Cellulomonadaceae</taxon>
        <taxon>Cellulomonas</taxon>
    </lineage>
</organism>
<dbReference type="InterPro" id="IPR009057">
    <property type="entry name" value="Homeodomain-like_sf"/>
</dbReference>
<dbReference type="InterPro" id="IPR002818">
    <property type="entry name" value="DJ-1/PfpI"/>
</dbReference>
<feature type="domain" description="HTH araC/xylS-type" evidence="4">
    <location>
        <begin position="212"/>
        <end position="310"/>
    </location>
</feature>
<protein>
    <submittedName>
        <fullName evidence="5">Helix-turn-helix domain-containing protein</fullName>
    </submittedName>
</protein>
<evidence type="ECO:0000313" key="6">
    <source>
        <dbReference type="Proteomes" id="UP000308121"/>
    </source>
</evidence>
<dbReference type="GO" id="GO:0003700">
    <property type="term" value="F:DNA-binding transcription factor activity"/>
    <property type="evidence" value="ECO:0007669"/>
    <property type="project" value="InterPro"/>
</dbReference>
<dbReference type="EMBL" id="SZYE01000210">
    <property type="protein sequence ID" value="TKR22290.1"/>
    <property type="molecule type" value="Genomic_DNA"/>
</dbReference>
<evidence type="ECO:0000256" key="1">
    <source>
        <dbReference type="ARBA" id="ARBA00023015"/>
    </source>
</evidence>
<dbReference type="SUPFAM" id="SSF52317">
    <property type="entry name" value="Class I glutamine amidotransferase-like"/>
    <property type="match status" value="1"/>
</dbReference>
<dbReference type="PANTHER" id="PTHR43130">
    <property type="entry name" value="ARAC-FAMILY TRANSCRIPTIONAL REGULATOR"/>
    <property type="match status" value="1"/>
</dbReference>
<evidence type="ECO:0000256" key="2">
    <source>
        <dbReference type="ARBA" id="ARBA00023125"/>
    </source>
</evidence>
<dbReference type="InterPro" id="IPR052158">
    <property type="entry name" value="INH-QAR"/>
</dbReference>